<gene>
    <name evidence="9" type="ORF">SAMN02745751_01189</name>
</gene>
<feature type="binding site" evidence="5">
    <location>
        <position position="98"/>
    </location>
    <ligand>
        <name>Zn(2+)</name>
        <dbReference type="ChEBI" id="CHEBI:29105"/>
    </ligand>
</feature>
<reference evidence="9 10" key="1">
    <citation type="submission" date="2016-11" db="EMBL/GenBank/DDBJ databases">
        <authorList>
            <person name="Jaros S."/>
            <person name="Januszkiewicz K."/>
            <person name="Wedrychowicz H."/>
        </authorList>
    </citation>
    <scope>NUCLEOTIDE SEQUENCE [LARGE SCALE GENOMIC DNA]</scope>
    <source>
        <strain evidence="9 10">DSM 17477</strain>
    </source>
</reference>
<dbReference type="InterPro" id="IPR046457">
    <property type="entry name" value="PMI_typeI_cat"/>
</dbReference>
<dbReference type="InterPro" id="IPR014710">
    <property type="entry name" value="RmlC-like_jellyroll"/>
</dbReference>
<dbReference type="Gene3D" id="2.60.120.10">
    <property type="entry name" value="Jelly Rolls"/>
    <property type="match status" value="2"/>
</dbReference>
<feature type="binding site" evidence="5">
    <location>
        <position position="172"/>
    </location>
    <ligand>
        <name>Zn(2+)</name>
        <dbReference type="ChEBI" id="CHEBI:29105"/>
    </ligand>
</feature>
<evidence type="ECO:0000256" key="2">
    <source>
        <dbReference type="ARBA" id="ARBA00022833"/>
    </source>
</evidence>
<dbReference type="InterPro" id="IPR049071">
    <property type="entry name" value="MPI_cupin_dom"/>
</dbReference>
<organism evidence="9 10">
    <name type="scientific">Dethiosulfatibacter aminovorans DSM 17477</name>
    <dbReference type="NCBI Taxonomy" id="1121476"/>
    <lineage>
        <taxon>Bacteria</taxon>
        <taxon>Bacillati</taxon>
        <taxon>Bacillota</taxon>
        <taxon>Tissierellia</taxon>
        <taxon>Dethiosulfatibacter</taxon>
    </lineage>
</organism>
<evidence type="ECO:0000313" key="9">
    <source>
        <dbReference type="EMBL" id="SHI84529.1"/>
    </source>
</evidence>
<evidence type="ECO:0000256" key="3">
    <source>
        <dbReference type="ARBA" id="ARBA00029741"/>
    </source>
</evidence>
<dbReference type="InterPro" id="IPR051804">
    <property type="entry name" value="Carb_Metab_Reg_Kinase/Isom"/>
</dbReference>
<feature type="domain" description="Phosphomannose isomerase type I catalytic" evidence="7">
    <location>
        <begin position="5"/>
        <end position="106"/>
    </location>
</feature>
<dbReference type="GO" id="GO:0008270">
    <property type="term" value="F:zinc ion binding"/>
    <property type="evidence" value="ECO:0007669"/>
    <property type="project" value="InterPro"/>
</dbReference>
<comment type="cofactor">
    <cofactor evidence="5">
        <name>Zn(2+)</name>
        <dbReference type="ChEBI" id="CHEBI:29105"/>
    </cofactor>
    <text evidence="5">Binds 1 zinc ion per subunit.</text>
</comment>
<feature type="active site" evidence="6">
    <location>
        <position position="192"/>
    </location>
</feature>
<name>A0A1M6EGL6_9FIRM</name>
<evidence type="ECO:0000259" key="8">
    <source>
        <dbReference type="Pfam" id="PF21621"/>
    </source>
</evidence>
<sequence>MYPLKFKSIYKEKIWGGRRLEAYRDDLPPNKNIGESWDLACHDYGDSVVENGEYAGKTISQLISEHRNELLGAKIDSEQFPLSVKIITADEKLSIQVHPSEDYVKKMNFLGGRTEAWYVIDADPGAYLYLGIRNCTREEFRKALDDDTYEKCINKVEVKAGDMFYVKSGLLHCIGGGITLLEVHENFEKEFRIFDYNRGRDLDLKEALDVLDFETEDIASDYRLITYKGNNIKEYNLPANFNIEVYNVQESMHQTSDRNRFHIFTCVKGEGEIVHLKGREKIATGDSYLIPAALGRYELEGEMTLVKSYVPI</sequence>
<dbReference type="PIRSF" id="PIRSF036894">
    <property type="entry name" value="PMI_Firm_short"/>
    <property type="match status" value="1"/>
</dbReference>
<keyword evidence="1 5" id="KW-0479">Metal-binding</keyword>
<dbReference type="GO" id="GO:0005975">
    <property type="term" value="P:carbohydrate metabolic process"/>
    <property type="evidence" value="ECO:0007669"/>
    <property type="project" value="InterPro"/>
</dbReference>
<dbReference type="OrthoDB" id="9808275at2"/>
<evidence type="ECO:0000256" key="4">
    <source>
        <dbReference type="ARBA" id="ARBA00030762"/>
    </source>
</evidence>
<dbReference type="Pfam" id="PF21621">
    <property type="entry name" value="MPI_cupin_dom"/>
    <property type="match status" value="1"/>
</dbReference>
<protein>
    <recommendedName>
        <fullName evidence="3">Phosphohexomutase</fullName>
    </recommendedName>
    <alternativeName>
        <fullName evidence="4">Phosphomannose isomerase</fullName>
    </alternativeName>
</protein>
<evidence type="ECO:0000256" key="5">
    <source>
        <dbReference type="PIRSR" id="PIRSR036894-1"/>
    </source>
</evidence>
<evidence type="ECO:0000313" key="10">
    <source>
        <dbReference type="Proteomes" id="UP000184052"/>
    </source>
</evidence>
<evidence type="ECO:0000256" key="1">
    <source>
        <dbReference type="ARBA" id="ARBA00022723"/>
    </source>
</evidence>
<dbReference type="GO" id="GO:0004476">
    <property type="term" value="F:mannose-6-phosphate isomerase activity"/>
    <property type="evidence" value="ECO:0007669"/>
    <property type="project" value="InterPro"/>
</dbReference>
<dbReference type="Proteomes" id="UP000184052">
    <property type="component" value="Unassembled WGS sequence"/>
</dbReference>
<dbReference type="SUPFAM" id="SSF51182">
    <property type="entry name" value="RmlC-like cupins"/>
    <property type="match status" value="1"/>
</dbReference>
<dbReference type="EMBL" id="FQZL01000007">
    <property type="protein sequence ID" value="SHI84529.1"/>
    <property type="molecule type" value="Genomic_DNA"/>
</dbReference>
<evidence type="ECO:0000259" key="7">
    <source>
        <dbReference type="Pfam" id="PF20511"/>
    </source>
</evidence>
<dbReference type="AlphaFoldDB" id="A0A1M6EGL6"/>
<proteinExistence type="predicted"/>
<accession>A0A1M6EGL6</accession>
<keyword evidence="9" id="KW-0413">Isomerase</keyword>
<dbReference type="CDD" id="cd07010">
    <property type="entry name" value="cupin_PMI_type_I_N_bac"/>
    <property type="match status" value="1"/>
</dbReference>
<keyword evidence="10" id="KW-1185">Reference proteome</keyword>
<feature type="domain" description="Mannose-6-phosphate isomerase cupin" evidence="8">
    <location>
        <begin position="238"/>
        <end position="310"/>
    </location>
</feature>
<dbReference type="RefSeq" id="WP_073048544.1">
    <property type="nucleotide sequence ID" value="NZ_FQZL01000007.1"/>
</dbReference>
<feature type="binding site" evidence="5">
    <location>
        <position position="115"/>
    </location>
    <ligand>
        <name>Zn(2+)</name>
        <dbReference type="ChEBI" id="CHEBI:29105"/>
    </ligand>
</feature>
<evidence type="ECO:0000256" key="6">
    <source>
        <dbReference type="PIRSR" id="PIRSR036894-2"/>
    </source>
</evidence>
<dbReference type="PANTHER" id="PTHR42742:SF3">
    <property type="entry name" value="FRUCTOKINASE"/>
    <property type="match status" value="1"/>
</dbReference>
<dbReference type="InterPro" id="IPR011051">
    <property type="entry name" value="RmlC_Cupin_sf"/>
</dbReference>
<keyword evidence="2 5" id="KW-0862">Zinc</keyword>
<dbReference type="PANTHER" id="PTHR42742">
    <property type="entry name" value="TRANSCRIPTIONAL REPRESSOR MPRA"/>
    <property type="match status" value="1"/>
</dbReference>
<dbReference type="Pfam" id="PF20511">
    <property type="entry name" value="PMI_typeI_cat"/>
    <property type="match status" value="1"/>
</dbReference>
<dbReference type="STRING" id="1121476.SAMN02745751_01189"/>
<dbReference type="InterPro" id="IPR014628">
    <property type="entry name" value="Man6P_isomerase_Firm_short"/>
</dbReference>